<evidence type="ECO:0000256" key="9">
    <source>
        <dbReference type="ARBA" id="ARBA00023277"/>
    </source>
</evidence>
<dbReference type="NCBIfam" id="NF003629">
    <property type="entry name" value="PRK05270.1-2"/>
    <property type="match status" value="1"/>
</dbReference>
<evidence type="ECO:0000256" key="4">
    <source>
        <dbReference type="ARBA" id="ARBA00008706"/>
    </source>
</evidence>
<keyword evidence="5 10" id="KW-0963">Cytoplasm</keyword>
<dbReference type="InterPro" id="IPR000766">
    <property type="entry name" value="GalP_uridyl_Trfase_II"/>
</dbReference>
<comment type="pathway">
    <text evidence="3 10">Carbohydrate metabolism; galactose metabolism.</text>
</comment>
<evidence type="ECO:0000256" key="5">
    <source>
        <dbReference type="ARBA" id="ARBA00022490"/>
    </source>
</evidence>
<feature type="domain" description="Galactose-1-phosphate uridyl transferase C-terminal" evidence="12">
    <location>
        <begin position="242"/>
        <end position="435"/>
    </location>
</feature>
<sequence length="494" mass="55328">MAGKLVDEFVAQVITNSDYTNLDAVYLKNRVLALVGEAGADRTTTKEAIIDLKDELVALAQANGKVGASFNEGDTLGAELMNFITPRPSVVNQRFWETYHQNPSQAISDFYALSKQNDYVKVKAIAKNIYYQVPTEYGEIEITINLSKPEKDPKAIALAKKLKQAGYPKCQLCLENEGYQGRVDYPARANHRIIRFKLGQKTWGFQYSPYAYFNEHCIFLDSQHEPMEINQATFERLLSIVAQFDGYFVGSNADLPIVGGSILTHEHYQGGRHVFAMEKAPVEKQLQFAGYPNVAAGIVKWPMSVIRLSSDSKEELVALASKILAKWRTYSDEDLQIVAESEGELHHTITPIARKRDGKFELDLVLRDNQTSAKYPDGIYHPHQDVQHIKKENIGLIEVMGLAILPPRLKAELAEVAKYLLGQPNEIKAYHQAWADEIKAKHPELTPANASEIVKAEVGQVFKRVLEDAGVYKRTKAGQAGFMRFAHYVGLVGD</sequence>
<dbReference type="RefSeq" id="WP_056975491.1">
    <property type="nucleotide sequence ID" value="NZ_AYYP01000001.1"/>
</dbReference>
<gene>
    <name evidence="10" type="primary">galT</name>
    <name evidence="13" type="ORF">FC14_GL001953</name>
</gene>
<dbReference type="UniPathway" id="UPA00214"/>
<evidence type="ECO:0000256" key="8">
    <source>
        <dbReference type="ARBA" id="ARBA00023144"/>
    </source>
</evidence>
<evidence type="ECO:0000259" key="11">
    <source>
        <dbReference type="Pfam" id="PF01087"/>
    </source>
</evidence>
<keyword evidence="6 10" id="KW-0808">Transferase</keyword>
<dbReference type="AlphaFoldDB" id="A0A0R2ASN7"/>
<keyword evidence="9 10" id="KW-0119">Carbohydrate metabolism</keyword>
<name>A0A0R2ASN7_9LACO</name>
<comment type="caution">
    <text evidence="13">The sequence shown here is derived from an EMBL/GenBank/DDBJ whole genome shotgun (WGS) entry which is preliminary data.</text>
</comment>
<evidence type="ECO:0000256" key="1">
    <source>
        <dbReference type="ARBA" id="ARBA00001107"/>
    </source>
</evidence>
<dbReference type="NCBIfam" id="NF003631">
    <property type="entry name" value="PRK05270.1-5"/>
    <property type="match status" value="1"/>
</dbReference>
<proteinExistence type="inferred from homology"/>
<evidence type="ECO:0000256" key="10">
    <source>
        <dbReference type="HAMAP-Rule" id="MF_00571"/>
    </source>
</evidence>
<evidence type="ECO:0000313" key="13">
    <source>
        <dbReference type="EMBL" id="KRM66451.1"/>
    </source>
</evidence>
<dbReference type="HAMAP" id="MF_00571">
    <property type="entry name" value="GalP_UDP_trans"/>
    <property type="match status" value="1"/>
</dbReference>
<protein>
    <recommendedName>
        <fullName evidence="10">Galactose-1-phosphate uridylyltransferase</fullName>
        <shortName evidence="10">Gal-1-P uridylyltransferase</shortName>
        <ecNumber evidence="10">2.7.7.12</ecNumber>
    </recommendedName>
    <alternativeName>
        <fullName evidence="10">UDP-glucose--hexose-1-phosphate uridylyltransferase</fullName>
    </alternativeName>
</protein>
<dbReference type="GO" id="GO:0008108">
    <property type="term" value="F:UDP-glucose:hexose-1-phosphate uridylyltransferase activity"/>
    <property type="evidence" value="ECO:0007669"/>
    <property type="project" value="UniProtKB-UniRule"/>
</dbReference>
<dbReference type="PANTHER" id="PTHR39191">
    <property type="entry name" value="GALACTOSE-1-PHOSPHATE URIDYLYLTRANSFERASE"/>
    <property type="match status" value="1"/>
</dbReference>
<evidence type="ECO:0000256" key="6">
    <source>
        <dbReference type="ARBA" id="ARBA00022679"/>
    </source>
</evidence>
<dbReference type="InterPro" id="IPR005849">
    <property type="entry name" value="GalP_Utransf_N"/>
</dbReference>
<dbReference type="NCBIfam" id="NF003633">
    <property type="entry name" value="PRK05270.2-2"/>
    <property type="match status" value="1"/>
</dbReference>
<comment type="catalytic activity">
    <reaction evidence="1 10">
        <text>alpha-D-galactose 1-phosphate + UDP-alpha-D-glucose = alpha-D-glucose 1-phosphate + UDP-alpha-D-galactose</text>
        <dbReference type="Rhea" id="RHEA:13989"/>
        <dbReference type="ChEBI" id="CHEBI:58336"/>
        <dbReference type="ChEBI" id="CHEBI:58601"/>
        <dbReference type="ChEBI" id="CHEBI:58885"/>
        <dbReference type="ChEBI" id="CHEBI:66914"/>
        <dbReference type="EC" id="2.7.7.12"/>
    </reaction>
</comment>
<dbReference type="PATRIC" id="fig|1423718.3.peg.2028"/>
<keyword evidence="8 10" id="KW-0299">Galactose metabolism</keyword>
<evidence type="ECO:0000256" key="7">
    <source>
        <dbReference type="ARBA" id="ARBA00022695"/>
    </source>
</evidence>
<evidence type="ECO:0000313" key="14">
    <source>
        <dbReference type="Proteomes" id="UP000051008"/>
    </source>
</evidence>
<keyword evidence="7 10" id="KW-0548">Nucleotidyltransferase</keyword>
<dbReference type="EC" id="2.7.7.12" evidence="10"/>
<dbReference type="Proteomes" id="UP000051008">
    <property type="component" value="Unassembled WGS sequence"/>
</dbReference>
<dbReference type="PANTHER" id="PTHR39191:SF1">
    <property type="entry name" value="DUF4922 DOMAIN-CONTAINING PROTEIN"/>
    <property type="match status" value="1"/>
</dbReference>
<dbReference type="InterPro" id="IPR005850">
    <property type="entry name" value="GalP_Utransf_C"/>
</dbReference>
<feature type="domain" description="Galactose-1-phosphate uridyl transferase N-terminal" evidence="11">
    <location>
        <begin position="18"/>
        <end position="226"/>
    </location>
</feature>
<dbReference type="GO" id="GO:0005737">
    <property type="term" value="C:cytoplasm"/>
    <property type="evidence" value="ECO:0007669"/>
    <property type="project" value="UniProtKB-SubCell"/>
</dbReference>
<comment type="similarity">
    <text evidence="4 10">Belongs to the galactose-1-phosphate uridylyltransferase type 2 family.</text>
</comment>
<dbReference type="Pfam" id="PF01087">
    <property type="entry name" value="GalP_UDP_transf"/>
    <property type="match status" value="1"/>
</dbReference>
<comment type="subcellular location">
    <subcellularLocation>
        <location evidence="2 10">Cytoplasm</location>
    </subcellularLocation>
</comment>
<dbReference type="GO" id="GO:0006012">
    <property type="term" value="P:galactose metabolic process"/>
    <property type="evidence" value="ECO:0007669"/>
    <property type="project" value="UniProtKB-UniRule"/>
</dbReference>
<accession>A0A0R2ASN7</accession>
<dbReference type="OrthoDB" id="2293at2"/>
<dbReference type="NCBIfam" id="TIGR01239">
    <property type="entry name" value="galT_2"/>
    <property type="match status" value="1"/>
</dbReference>
<reference evidence="13 14" key="1">
    <citation type="journal article" date="2015" name="Genome Announc.">
        <title>Expanding the biotechnology potential of lactobacilli through comparative genomics of 213 strains and associated genera.</title>
        <authorList>
            <person name="Sun Z."/>
            <person name="Harris H.M."/>
            <person name="McCann A."/>
            <person name="Guo C."/>
            <person name="Argimon S."/>
            <person name="Zhang W."/>
            <person name="Yang X."/>
            <person name="Jeffery I.B."/>
            <person name="Cooney J.C."/>
            <person name="Kagawa T.F."/>
            <person name="Liu W."/>
            <person name="Song Y."/>
            <person name="Salvetti E."/>
            <person name="Wrobel A."/>
            <person name="Rasinkangas P."/>
            <person name="Parkhill J."/>
            <person name="Rea M.C."/>
            <person name="O'Sullivan O."/>
            <person name="Ritari J."/>
            <person name="Douillard F.P."/>
            <person name="Paul Ross R."/>
            <person name="Yang R."/>
            <person name="Briner A.E."/>
            <person name="Felis G.E."/>
            <person name="de Vos W.M."/>
            <person name="Barrangou R."/>
            <person name="Klaenhammer T.R."/>
            <person name="Caufield P.W."/>
            <person name="Cui Y."/>
            <person name="Zhang H."/>
            <person name="O'Toole P.W."/>
        </authorList>
    </citation>
    <scope>NUCLEOTIDE SEQUENCE [LARGE SCALE GENOMIC DNA]</scope>
    <source>
        <strain evidence="13 14">DSM 20509</strain>
    </source>
</reference>
<dbReference type="InterPro" id="IPR023425">
    <property type="entry name" value="GalP_uridyl_Trfase_II_CS"/>
</dbReference>
<keyword evidence="14" id="KW-1185">Reference proteome</keyword>
<dbReference type="PIRSF" id="PIRSF006005">
    <property type="entry name" value="GalT_BS"/>
    <property type="match status" value="1"/>
</dbReference>
<organism evidence="13 14">
    <name type="scientific">Ligilactobacillus agilis DSM 20509</name>
    <dbReference type="NCBI Taxonomy" id="1423718"/>
    <lineage>
        <taxon>Bacteria</taxon>
        <taxon>Bacillati</taxon>
        <taxon>Bacillota</taxon>
        <taxon>Bacilli</taxon>
        <taxon>Lactobacillales</taxon>
        <taxon>Lactobacillaceae</taxon>
        <taxon>Ligilactobacillus</taxon>
    </lineage>
</organism>
<evidence type="ECO:0000256" key="2">
    <source>
        <dbReference type="ARBA" id="ARBA00004496"/>
    </source>
</evidence>
<dbReference type="PROSITE" id="PS01163">
    <property type="entry name" value="GAL_P_UDP_TRANSF_II"/>
    <property type="match status" value="1"/>
</dbReference>
<dbReference type="Pfam" id="PF02744">
    <property type="entry name" value="GalP_UDP_tr_C"/>
    <property type="match status" value="1"/>
</dbReference>
<dbReference type="EMBL" id="AYYP01000001">
    <property type="protein sequence ID" value="KRM66451.1"/>
    <property type="molecule type" value="Genomic_DNA"/>
</dbReference>
<evidence type="ECO:0000256" key="3">
    <source>
        <dbReference type="ARBA" id="ARBA00004947"/>
    </source>
</evidence>
<evidence type="ECO:0000259" key="12">
    <source>
        <dbReference type="Pfam" id="PF02744"/>
    </source>
</evidence>